<protein>
    <recommendedName>
        <fullName evidence="4">DUF2817 domain-containing protein</fullName>
    </recommendedName>
</protein>
<proteinExistence type="predicted"/>
<dbReference type="VEuPathDB" id="TriTrypDB:TM35_000071880"/>
<reference evidence="2 3" key="1">
    <citation type="submission" date="2017-03" db="EMBL/GenBank/DDBJ databases">
        <title>An alternative strategy for trypanosome survival in the mammalian bloodstream revealed through genome and transcriptome analysis of the ubiquitous bovine parasite Trypanosoma (Megatrypanum) theileri.</title>
        <authorList>
            <person name="Kelly S."/>
            <person name="Ivens A."/>
            <person name="Mott A."/>
            <person name="O'Neill E."/>
            <person name="Emms D."/>
            <person name="Macleod O."/>
            <person name="Voorheis P."/>
            <person name="Matthews J."/>
            <person name="Matthews K."/>
            <person name="Carrington M."/>
        </authorList>
    </citation>
    <scope>NUCLEOTIDE SEQUENCE [LARGE SCALE GENOMIC DNA]</scope>
    <source>
        <strain evidence="2">Edinburgh</strain>
    </source>
</reference>
<evidence type="ECO:0000313" key="2">
    <source>
        <dbReference type="EMBL" id="ORC90764.1"/>
    </source>
</evidence>
<dbReference type="RefSeq" id="XP_028884830.1">
    <property type="nucleotide sequence ID" value="XM_029023634.1"/>
</dbReference>
<feature type="chain" id="PRO_5012936311" description="DUF2817 domain-containing protein" evidence="1">
    <location>
        <begin position="30"/>
        <end position="398"/>
    </location>
</feature>
<dbReference type="OrthoDB" id="270449at2759"/>
<dbReference type="SUPFAM" id="SSF53187">
    <property type="entry name" value="Zn-dependent exopeptidases"/>
    <property type="match status" value="1"/>
</dbReference>
<keyword evidence="1" id="KW-0732">Signal</keyword>
<accession>A0A1X0P1D9</accession>
<evidence type="ECO:0000256" key="1">
    <source>
        <dbReference type="SAM" id="SignalP"/>
    </source>
</evidence>
<dbReference type="EMBL" id="NBCO01000007">
    <property type="protein sequence ID" value="ORC90764.1"/>
    <property type="molecule type" value="Genomic_DNA"/>
</dbReference>
<dbReference type="Gene3D" id="3.40.630.10">
    <property type="entry name" value="Zn peptidases"/>
    <property type="match status" value="1"/>
</dbReference>
<dbReference type="InterPro" id="IPR021259">
    <property type="entry name" value="DUF2817"/>
</dbReference>
<dbReference type="Pfam" id="PF10994">
    <property type="entry name" value="DUF2817"/>
    <property type="match status" value="1"/>
</dbReference>
<evidence type="ECO:0000313" key="3">
    <source>
        <dbReference type="Proteomes" id="UP000192257"/>
    </source>
</evidence>
<evidence type="ECO:0008006" key="4">
    <source>
        <dbReference type="Google" id="ProtNLM"/>
    </source>
</evidence>
<dbReference type="Proteomes" id="UP000192257">
    <property type="component" value="Unassembled WGS sequence"/>
</dbReference>
<keyword evidence="3" id="KW-1185">Reference proteome</keyword>
<name>A0A1X0P1D9_9TRYP</name>
<gene>
    <name evidence="2" type="ORF">TM35_000071880</name>
</gene>
<dbReference type="CDD" id="cd06233">
    <property type="entry name" value="M14-like"/>
    <property type="match status" value="1"/>
</dbReference>
<dbReference type="AlphaFoldDB" id="A0A1X0P1D9"/>
<comment type="caution">
    <text evidence="2">The sequence shown here is derived from an EMBL/GenBank/DDBJ whole genome shotgun (WGS) entry which is preliminary data.</text>
</comment>
<feature type="signal peptide" evidence="1">
    <location>
        <begin position="1"/>
        <end position="29"/>
    </location>
</feature>
<dbReference type="GeneID" id="39983414"/>
<organism evidence="2 3">
    <name type="scientific">Trypanosoma theileri</name>
    <dbReference type="NCBI Taxonomy" id="67003"/>
    <lineage>
        <taxon>Eukaryota</taxon>
        <taxon>Discoba</taxon>
        <taxon>Euglenozoa</taxon>
        <taxon>Kinetoplastea</taxon>
        <taxon>Metakinetoplastina</taxon>
        <taxon>Trypanosomatida</taxon>
        <taxon>Trypanosomatidae</taxon>
        <taxon>Trypanosoma</taxon>
    </lineage>
</organism>
<sequence length="398" mass="44731">MIDFDAVMRALLVITVGLILLDFVPLQEGMRCTNDYKNASTCPEVFFAQSYHAARGKFIEAAKKAKAQLERHVVLHEDGFEYTVDTAFLRGKNSGRLLVHMSGTDGVEGYIGSAIQVKLLEEWNNSRPEGSSVLFVHAVNPYGMAHFRTTNENNVNLNRNYRSAEDWKSVLARDPNIAKYDDIVAPLMLSRAPRIADRFVFLYHIIKAFVTKGFYAFKTAIISGQYHHPEGMSFGGREEQRSIAVLRSILTKYAAEASEKSIVVDVHTGHGTWGDDVIVASTNEDESLAKSIFTAGVIKGGPSAGYEHSNGFIIPTDILGKNTLVVEQEFGTVNYIFMIRAIFLENAAYRYANGSYVHEVMREWMRDAFYPQSIKYKMNVLKKGVDRFDSAWRYLSGK</sequence>